<name>A0A382LS33_9ZZZZ</name>
<reference evidence="1" key="1">
    <citation type="submission" date="2018-05" db="EMBL/GenBank/DDBJ databases">
        <authorList>
            <person name="Lanie J.A."/>
            <person name="Ng W.-L."/>
            <person name="Kazmierczak K.M."/>
            <person name="Andrzejewski T.M."/>
            <person name="Davidsen T.M."/>
            <person name="Wayne K.J."/>
            <person name="Tettelin H."/>
            <person name="Glass J.I."/>
            <person name="Rusch D."/>
            <person name="Podicherti R."/>
            <person name="Tsui H.-C.T."/>
            <person name="Winkler M.E."/>
        </authorList>
    </citation>
    <scope>NUCLEOTIDE SEQUENCE</scope>
</reference>
<feature type="non-terminal residue" evidence="1">
    <location>
        <position position="34"/>
    </location>
</feature>
<dbReference type="AlphaFoldDB" id="A0A382LS33"/>
<evidence type="ECO:0000313" key="1">
    <source>
        <dbReference type="EMBL" id="SVC39564.1"/>
    </source>
</evidence>
<gene>
    <name evidence="1" type="ORF">METZ01_LOCUS292418</name>
</gene>
<proteinExistence type="predicted"/>
<organism evidence="1">
    <name type="scientific">marine metagenome</name>
    <dbReference type="NCBI Taxonomy" id="408172"/>
    <lineage>
        <taxon>unclassified sequences</taxon>
        <taxon>metagenomes</taxon>
        <taxon>ecological metagenomes</taxon>
    </lineage>
</organism>
<protein>
    <submittedName>
        <fullName evidence="1">Uncharacterized protein</fullName>
    </submittedName>
</protein>
<sequence length="34" mass="3839">MARLFKVGLTDLQFVYTDSLGKTPTILFLFAMSL</sequence>
<accession>A0A382LS33</accession>
<dbReference type="EMBL" id="UINC01088921">
    <property type="protein sequence ID" value="SVC39564.1"/>
    <property type="molecule type" value="Genomic_DNA"/>
</dbReference>